<dbReference type="PROSITE" id="PS50853">
    <property type="entry name" value="FN3"/>
    <property type="match status" value="2"/>
</dbReference>
<evidence type="ECO:0000256" key="8">
    <source>
        <dbReference type="SAM" id="MobiDB-lite"/>
    </source>
</evidence>
<accession>A0A0F9J9N3</accession>
<evidence type="ECO:0000256" key="1">
    <source>
        <dbReference type="ARBA" id="ARBA00004167"/>
    </source>
</evidence>
<dbReference type="GO" id="GO:0030425">
    <property type="term" value="C:dendrite"/>
    <property type="evidence" value="ECO:0007669"/>
    <property type="project" value="TreeGrafter"/>
</dbReference>
<dbReference type="GO" id="GO:0005005">
    <property type="term" value="F:transmembrane-ephrin receptor activity"/>
    <property type="evidence" value="ECO:0007669"/>
    <property type="project" value="TreeGrafter"/>
</dbReference>
<evidence type="ECO:0000256" key="5">
    <source>
        <dbReference type="ARBA" id="ARBA00022989"/>
    </source>
</evidence>
<keyword evidence="2" id="KW-0812">Transmembrane</keyword>
<dbReference type="GO" id="GO:0005524">
    <property type="term" value="F:ATP binding"/>
    <property type="evidence" value="ECO:0007669"/>
    <property type="project" value="UniProtKB-KW"/>
</dbReference>
<name>A0A0F9J9N3_9ZZZZ</name>
<comment type="subcellular location">
    <subcellularLocation>
        <location evidence="1">Membrane</location>
        <topology evidence="1">Single-pass membrane protein</topology>
    </subcellularLocation>
</comment>
<feature type="domain" description="Fibronectin type-III" evidence="9">
    <location>
        <begin position="412"/>
        <end position="518"/>
    </location>
</feature>
<dbReference type="GO" id="GO:0007411">
    <property type="term" value="P:axon guidance"/>
    <property type="evidence" value="ECO:0007669"/>
    <property type="project" value="TreeGrafter"/>
</dbReference>
<dbReference type="Pfam" id="PF00041">
    <property type="entry name" value="fn3"/>
    <property type="match status" value="2"/>
</dbReference>
<feature type="non-terminal residue" evidence="10">
    <location>
        <position position="779"/>
    </location>
</feature>
<comment type="caution">
    <text evidence="10">The sequence shown here is derived from an EMBL/GenBank/DDBJ whole genome shotgun (WGS) entry which is preliminary data.</text>
</comment>
<keyword evidence="4" id="KW-0067">ATP-binding</keyword>
<dbReference type="InterPro" id="IPR050449">
    <property type="entry name" value="Ephrin_rcpt_TKs"/>
</dbReference>
<keyword evidence="5" id="KW-1133">Transmembrane helix</keyword>
<proteinExistence type="predicted"/>
<dbReference type="SUPFAM" id="SSF49265">
    <property type="entry name" value="Fibronectin type III"/>
    <property type="match status" value="1"/>
</dbReference>
<dbReference type="InterPro" id="IPR013783">
    <property type="entry name" value="Ig-like_fold"/>
</dbReference>
<evidence type="ECO:0000259" key="9">
    <source>
        <dbReference type="PROSITE" id="PS50853"/>
    </source>
</evidence>
<evidence type="ECO:0000313" key="10">
    <source>
        <dbReference type="EMBL" id="KKM49391.1"/>
    </source>
</evidence>
<evidence type="ECO:0000256" key="3">
    <source>
        <dbReference type="ARBA" id="ARBA00022741"/>
    </source>
</evidence>
<reference evidence="10" key="1">
    <citation type="journal article" date="2015" name="Nature">
        <title>Complex archaea that bridge the gap between prokaryotes and eukaryotes.</title>
        <authorList>
            <person name="Spang A."/>
            <person name="Saw J.H."/>
            <person name="Jorgensen S.L."/>
            <person name="Zaremba-Niedzwiedzka K."/>
            <person name="Martijn J."/>
            <person name="Lind A.E."/>
            <person name="van Eijk R."/>
            <person name="Schleper C."/>
            <person name="Guy L."/>
            <person name="Ettema T.J."/>
        </authorList>
    </citation>
    <scope>NUCLEOTIDE SEQUENCE</scope>
</reference>
<keyword evidence="7" id="KW-0675">Receptor</keyword>
<sequence length="779" mass="83848">MPGTGGRWDIGPYPAWTVSYLLAGGSGTYERIQHADGNGAGSYYIHVRQNGAPGYDITTLSSGYRPLDNFHRIDIYQFMYRPDHAHAPSLGYAAYLMTGDKYYAEEMSFWASYQLGEWPYGGMDLGAPERAQAWGFRHVVDAAFIMPDGHPLLNYFEGRIDAYVNDWDVNLLQSGRTVHYLKDLRRSSGRREWVNANFGSTWQAAWAVWSLGNAADKGFTQMEPARDWLAEYIIGFYTSDDEFVGPDGVTYTYDPRDAMAYSTATSLWTYEVVWDAAKGYYLCNKLAKIKDFDNYGEIWYYNKVNQDNEWTEWGSVKGLLTFPDANGNWPLRDPGWGHGLYVDYSTNPPVAKNWWAWHRYGAWVGLVSGYNGLTPNAVEAWNVMTGLAGQALYGYEMLPWAAFDPDDTAPAAVTDLAVGNVTSGSVDLSWTAPGDDGSVGTAGNYDIRYSTGPITEATWAAATPVAGEPIPKSSGTAQGMTVGGLVSETTYYFAMRAADDRNNVSGLSNVVSATTLPDSGAPGAVPDLAVVAAAPTTISLAWTAPGDDGSAGVAASYDIRYSTDTITEGNWASATQVTGEPTPQPAGSAEGMIVTGLDPETTYYFAMKADDEVGNVSPMSNVATGVTPAVPTGLVEDFETAGDENKWAELYNSSATPLVLTRKTGHGGYVLDYNYAWSSPAGSLKYSPDGSDYMLGNTGTVSADLLVRHPGGDSSGSPVGLLVKGFTDDGGGQAGGYVVTLAKSGGNVIFRVGLSEHPSGSQANWEYHRDGAQHTSHGG</sequence>
<feature type="domain" description="Fibronectin type-III" evidence="9">
    <location>
        <begin position="524"/>
        <end position="630"/>
    </location>
</feature>
<dbReference type="SMART" id="SM00060">
    <property type="entry name" value="FN3"/>
    <property type="match status" value="2"/>
</dbReference>
<feature type="region of interest" description="Disordered" evidence="8">
    <location>
        <begin position="760"/>
        <end position="779"/>
    </location>
</feature>
<dbReference type="PANTHER" id="PTHR46877">
    <property type="entry name" value="EPH RECEPTOR A5"/>
    <property type="match status" value="1"/>
</dbReference>
<evidence type="ECO:0000256" key="7">
    <source>
        <dbReference type="ARBA" id="ARBA00023170"/>
    </source>
</evidence>
<dbReference type="EMBL" id="LAZR01011980">
    <property type="protein sequence ID" value="KKM49391.1"/>
    <property type="molecule type" value="Genomic_DNA"/>
</dbReference>
<dbReference type="GO" id="GO:0005886">
    <property type="term" value="C:plasma membrane"/>
    <property type="evidence" value="ECO:0007669"/>
    <property type="project" value="TreeGrafter"/>
</dbReference>
<evidence type="ECO:0000256" key="2">
    <source>
        <dbReference type="ARBA" id="ARBA00022692"/>
    </source>
</evidence>
<dbReference type="AlphaFoldDB" id="A0A0F9J9N3"/>
<dbReference type="InterPro" id="IPR003961">
    <property type="entry name" value="FN3_dom"/>
</dbReference>
<dbReference type="CDD" id="cd00063">
    <property type="entry name" value="FN3"/>
    <property type="match status" value="2"/>
</dbReference>
<dbReference type="Gene3D" id="2.60.40.10">
    <property type="entry name" value="Immunoglobulins"/>
    <property type="match status" value="2"/>
</dbReference>
<dbReference type="PANTHER" id="PTHR46877:SF14">
    <property type="entry name" value="RECEPTOR PROTEIN-TYROSINE KINASE"/>
    <property type="match status" value="1"/>
</dbReference>
<protein>
    <recommendedName>
        <fullName evidence="9">Fibronectin type-III domain-containing protein</fullName>
    </recommendedName>
</protein>
<evidence type="ECO:0000256" key="4">
    <source>
        <dbReference type="ARBA" id="ARBA00022840"/>
    </source>
</evidence>
<keyword evidence="3" id="KW-0547">Nucleotide-binding</keyword>
<evidence type="ECO:0000256" key="6">
    <source>
        <dbReference type="ARBA" id="ARBA00023136"/>
    </source>
</evidence>
<organism evidence="10">
    <name type="scientific">marine sediment metagenome</name>
    <dbReference type="NCBI Taxonomy" id="412755"/>
    <lineage>
        <taxon>unclassified sequences</taxon>
        <taxon>metagenomes</taxon>
        <taxon>ecological metagenomes</taxon>
    </lineage>
</organism>
<dbReference type="InterPro" id="IPR036116">
    <property type="entry name" value="FN3_sf"/>
</dbReference>
<gene>
    <name evidence="10" type="ORF">LCGC14_1556890</name>
</gene>
<keyword evidence="6" id="KW-0472">Membrane</keyword>